<feature type="compositionally biased region" description="Basic residues" evidence="1">
    <location>
        <begin position="504"/>
        <end position="517"/>
    </location>
</feature>
<dbReference type="RefSeq" id="WP_345029003.1">
    <property type="nucleotide sequence ID" value="NZ_BAABGL010000002.1"/>
</dbReference>
<accession>A0ABP8IZY3</accession>
<dbReference type="Pfam" id="PF11855">
    <property type="entry name" value="DUF3375"/>
    <property type="match status" value="1"/>
</dbReference>
<name>A0ABP8IZY3_9MICO</name>
<gene>
    <name evidence="2" type="ORF">GCM10023167_00870</name>
</gene>
<feature type="region of interest" description="Disordered" evidence="1">
    <location>
        <begin position="497"/>
        <end position="517"/>
    </location>
</feature>
<evidence type="ECO:0000313" key="3">
    <source>
        <dbReference type="Proteomes" id="UP001500642"/>
    </source>
</evidence>
<evidence type="ECO:0000313" key="2">
    <source>
        <dbReference type="EMBL" id="GAA4382425.1"/>
    </source>
</evidence>
<keyword evidence="3" id="KW-1185">Reference proteome</keyword>
<dbReference type="EMBL" id="BAABGL010000002">
    <property type="protein sequence ID" value="GAA4382425.1"/>
    <property type="molecule type" value="Genomic_DNA"/>
</dbReference>
<comment type="caution">
    <text evidence="2">The sequence shown here is derived from an EMBL/GenBank/DDBJ whole genome shotgun (WGS) entry which is preliminary data.</text>
</comment>
<dbReference type="InterPro" id="IPR021804">
    <property type="entry name" value="DUF3375"/>
</dbReference>
<organism evidence="2 3">
    <name type="scientific">Brevibacterium pityocampae</name>
    <dbReference type="NCBI Taxonomy" id="506594"/>
    <lineage>
        <taxon>Bacteria</taxon>
        <taxon>Bacillati</taxon>
        <taxon>Actinomycetota</taxon>
        <taxon>Actinomycetes</taxon>
        <taxon>Micrococcales</taxon>
        <taxon>Brevibacteriaceae</taxon>
        <taxon>Brevibacterium</taxon>
    </lineage>
</organism>
<protein>
    <submittedName>
        <fullName evidence="2">DUF3375 domain-containing protein</fullName>
    </submittedName>
</protein>
<sequence length="517" mass="57740">MDVLTQALAHRRLLEDDAAWAFLRGDNVWFAAAVLRVHLAGPDRRLPASALFERIDADLELLRSHGHEIPGTAQHYCAEWRKNGILIRRSAESTRDETFELSPSGLTALQFIERLDSNRTTVTQSRLSNIQERLRVLVRDTDPDVETRLTALHAERDRLDARVAAVRAGEDTGLDPERAREAVEDLIALAEELPSDFARVRSALEEINRGLRAQLIENTGARSRVLDDVFRGVDHLADSEAGRSFDGFYALILEHESGSEFEANIAALLDRAFVRALDRADTRFLRRLTPMLQDRSAEVGDVMTGLTRSLRRFVQSEEFREDRAVNTEIHAARALALRLAVEIPPYRQLDVELGRTSVRIDSVTSFRLHNPADARVIEPVEMRATGTVDIEALREMARLTEIDIGELVENINETLEAARCGELDGRNREAGEGAPRTDGVTIAEVLRRHPATQGVASVVGLLDLGVGHGIREAGGESVTWSSMTGRSRRAQLDRFRFTEDVPGGRRRRRAQQRRGGA</sequence>
<evidence type="ECO:0000256" key="1">
    <source>
        <dbReference type="SAM" id="MobiDB-lite"/>
    </source>
</evidence>
<reference evidence="3" key="1">
    <citation type="journal article" date="2019" name="Int. J. Syst. Evol. Microbiol.">
        <title>The Global Catalogue of Microorganisms (GCM) 10K type strain sequencing project: providing services to taxonomists for standard genome sequencing and annotation.</title>
        <authorList>
            <consortium name="The Broad Institute Genomics Platform"/>
            <consortium name="The Broad Institute Genome Sequencing Center for Infectious Disease"/>
            <person name="Wu L."/>
            <person name="Ma J."/>
        </authorList>
    </citation>
    <scope>NUCLEOTIDE SEQUENCE [LARGE SCALE GENOMIC DNA]</scope>
    <source>
        <strain evidence="3">JCM 17808</strain>
    </source>
</reference>
<dbReference type="Proteomes" id="UP001500642">
    <property type="component" value="Unassembled WGS sequence"/>
</dbReference>
<proteinExistence type="predicted"/>